<comment type="caution">
    <text evidence="1">The sequence shown here is derived from an EMBL/GenBank/DDBJ whole genome shotgun (WGS) entry which is preliminary data.</text>
</comment>
<dbReference type="RefSeq" id="WP_161448394.1">
    <property type="nucleotide sequence ID" value="NZ_WYDN01000005.1"/>
</dbReference>
<evidence type="ECO:0000313" key="2">
    <source>
        <dbReference type="Proteomes" id="UP000477543"/>
    </source>
</evidence>
<organism evidence="1 2">
    <name type="scientific">Glutamicibacter soli</name>
    <dbReference type="NCBI Taxonomy" id="453836"/>
    <lineage>
        <taxon>Bacteria</taxon>
        <taxon>Bacillati</taxon>
        <taxon>Actinomycetota</taxon>
        <taxon>Actinomycetes</taxon>
        <taxon>Micrococcales</taxon>
        <taxon>Micrococcaceae</taxon>
        <taxon>Glutamicibacter</taxon>
    </lineage>
</organism>
<dbReference type="AlphaFoldDB" id="A0A6L9G3M2"/>
<reference evidence="1 2" key="1">
    <citation type="submission" date="2020-01" db="EMBL/GenBank/DDBJ databases">
        <title>Glutamicibacter soli M275.</title>
        <authorList>
            <person name="Meng X."/>
        </authorList>
    </citation>
    <scope>NUCLEOTIDE SEQUENCE [LARGE SCALE GENOMIC DNA]</scope>
    <source>
        <strain evidence="1 2">M275</strain>
    </source>
</reference>
<gene>
    <name evidence="1" type="ORF">GT020_07335</name>
</gene>
<evidence type="ECO:0000313" key="1">
    <source>
        <dbReference type="EMBL" id="NAZ15878.1"/>
    </source>
</evidence>
<dbReference type="EMBL" id="WYDN01000005">
    <property type="protein sequence ID" value="NAZ15878.1"/>
    <property type="molecule type" value="Genomic_DNA"/>
</dbReference>
<accession>A0A6L9G3M2</accession>
<sequence>MGLSAKNLRGRKYLWHLCLVATTFWVGEIYDPAAADGSQVISAYDGWWYERFGGCDGVIEDGVCQTEPRTAENGFFPTSMTPKQNPFYLDLPFDDVNNDAAFAQRGRIPWADDPGYAGNLENREFSYMKNRWVQLQYKGSTCYAQIQDAGPAEYDDVDYVFGDGNTGPKSTRFNGAGMDVSPAVVGCLGFTELNGTQTGVSWRFVDDVDVPDGPWKTIVTGSGYDWSSGGPAAK</sequence>
<protein>
    <submittedName>
        <fullName evidence="1">Uncharacterized protein</fullName>
    </submittedName>
</protein>
<proteinExistence type="predicted"/>
<dbReference type="Proteomes" id="UP000477543">
    <property type="component" value="Unassembled WGS sequence"/>
</dbReference>
<name>A0A6L9G3M2_9MICC</name>